<evidence type="ECO:0000313" key="6">
    <source>
        <dbReference type="EMBL" id="EFI27703.1"/>
    </source>
</evidence>
<name>D6RMV6_COPC7</name>
<accession>D6RMV6</accession>
<evidence type="ECO:0000259" key="5">
    <source>
        <dbReference type="PROSITE" id="PS50888"/>
    </source>
</evidence>
<dbReference type="Proteomes" id="UP000001861">
    <property type="component" value="Unassembled WGS sequence"/>
</dbReference>
<dbReference type="PROSITE" id="PS50888">
    <property type="entry name" value="BHLH"/>
    <property type="match status" value="1"/>
</dbReference>
<dbReference type="GO" id="GO:0003677">
    <property type="term" value="F:DNA binding"/>
    <property type="evidence" value="ECO:0007669"/>
    <property type="project" value="UniProtKB-KW"/>
</dbReference>
<feature type="coiled-coil region" evidence="3">
    <location>
        <begin position="275"/>
        <end position="302"/>
    </location>
</feature>
<dbReference type="InParanoid" id="D6RMV6"/>
<evidence type="ECO:0000313" key="7">
    <source>
        <dbReference type="Proteomes" id="UP000001861"/>
    </source>
</evidence>
<dbReference type="InterPro" id="IPR036638">
    <property type="entry name" value="HLH_DNA-bd_sf"/>
</dbReference>
<feature type="compositionally biased region" description="Polar residues" evidence="4">
    <location>
        <begin position="107"/>
        <end position="137"/>
    </location>
</feature>
<feature type="compositionally biased region" description="Polar residues" evidence="4">
    <location>
        <begin position="328"/>
        <end position="337"/>
    </location>
</feature>
<keyword evidence="2" id="KW-0539">Nucleus</keyword>
<evidence type="ECO:0000256" key="4">
    <source>
        <dbReference type="SAM" id="MobiDB-lite"/>
    </source>
</evidence>
<dbReference type="RefSeq" id="XP_002911197.1">
    <property type="nucleotide sequence ID" value="XM_002911151.1"/>
</dbReference>
<dbReference type="OMA" id="AWPANPH"/>
<proteinExistence type="predicted"/>
<dbReference type="KEGG" id="cci:CC1G_14628"/>
<dbReference type="InterPro" id="IPR011598">
    <property type="entry name" value="bHLH_dom"/>
</dbReference>
<dbReference type="eggNOG" id="KOG2483">
    <property type="taxonomic scope" value="Eukaryota"/>
</dbReference>
<dbReference type="CDD" id="cd19690">
    <property type="entry name" value="bHLHzip_spESC1_like"/>
    <property type="match status" value="1"/>
</dbReference>
<dbReference type="PANTHER" id="PTHR10328">
    <property type="entry name" value="PROTEIN MAX MYC-ASSOCIATED FACTOR X"/>
    <property type="match status" value="1"/>
</dbReference>
<organism evidence="6 7">
    <name type="scientific">Coprinopsis cinerea (strain Okayama-7 / 130 / ATCC MYA-4618 / FGSC 9003)</name>
    <name type="common">Inky cap fungus</name>
    <name type="synonym">Hormographiella aspergillata</name>
    <dbReference type="NCBI Taxonomy" id="240176"/>
    <lineage>
        <taxon>Eukaryota</taxon>
        <taxon>Fungi</taxon>
        <taxon>Dikarya</taxon>
        <taxon>Basidiomycota</taxon>
        <taxon>Agaricomycotina</taxon>
        <taxon>Agaricomycetes</taxon>
        <taxon>Agaricomycetidae</taxon>
        <taxon>Agaricales</taxon>
        <taxon>Agaricineae</taxon>
        <taxon>Psathyrellaceae</taxon>
        <taxon>Coprinopsis</taxon>
    </lineage>
</organism>
<dbReference type="PANTHER" id="PTHR10328:SF15">
    <property type="entry name" value="BHLH TRANSCRIPTION FACTOR"/>
    <property type="match status" value="1"/>
</dbReference>
<dbReference type="AlphaFoldDB" id="D6RMV6"/>
<keyword evidence="7" id="KW-1185">Reference proteome</keyword>
<dbReference type="GO" id="GO:0045944">
    <property type="term" value="P:positive regulation of transcription by RNA polymerase II"/>
    <property type="evidence" value="ECO:0007669"/>
    <property type="project" value="TreeGrafter"/>
</dbReference>
<keyword evidence="3" id="KW-0175">Coiled coil</keyword>
<dbReference type="Pfam" id="PF00010">
    <property type="entry name" value="HLH"/>
    <property type="match status" value="1"/>
</dbReference>
<feature type="region of interest" description="Disordered" evidence="4">
    <location>
        <begin position="81"/>
        <end position="237"/>
    </location>
</feature>
<reference evidence="6 7" key="1">
    <citation type="journal article" date="2010" name="Proc. Natl. Acad. Sci. U.S.A.">
        <title>Insights into evolution of multicellular fungi from the assembled chromosomes of the mushroom Coprinopsis cinerea (Coprinus cinereus).</title>
        <authorList>
            <person name="Stajich J.E."/>
            <person name="Wilke S.K."/>
            <person name="Ahren D."/>
            <person name="Au C.H."/>
            <person name="Birren B.W."/>
            <person name="Borodovsky M."/>
            <person name="Burns C."/>
            <person name="Canback B."/>
            <person name="Casselton L.A."/>
            <person name="Cheng C.K."/>
            <person name="Deng J."/>
            <person name="Dietrich F.S."/>
            <person name="Fargo D.C."/>
            <person name="Farman M.L."/>
            <person name="Gathman A.C."/>
            <person name="Goldberg J."/>
            <person name="Guigo R."/>
            <person name="Hoegger P.J."/>
            <person name="Hooker J.B."/>
            <person name="Huggins A."/>
            <person name="James T.Y."/>
            <person name="Kamada T."/>
            <person name="Kilaru S."/>
            <person name="Kodira C."/>
            <person name="Kues U."/>
            <person name="Kupfer D."/>
            <person name="Kwan H.S."/>
            <person name="Lomsadze A."/>
            <person name="Li W."/>
            <person name="Lilly W.W."/>
            <person name="Ma L.J."/>
            <person name="Mackey A.J."/>
            <person name="Manning G."/>
            <person name="Martin F."/>
            <person name="Muraguchi H."/>
            <person name="Natvig D.O."/>
            <person name="Palmerini H."/>
            <person name="Ramesh M.A."/>
            <person name="Rehmeyer C.J."/>
            <person name="Roe B.A."/>
            <person name="Shenoy N."/>
            <person name="Stanke M."/>
            <person name="Ter-Hovhannisyan V."/>
            <person name="Tunlid A."/>
            <person name="Velagapudi R."/>
            <person name="Vision T.J."/>
            <person name="Zeng Q."/>
            <person name="Zolan M.E."/>
            <person name="Pukkila P.J."/>
        </authorList>
    </citation>
    <scope>NUCLEOTIDE SEQUENCE [LARGE SCALE GENOMIC DNA]</scope>
    <source>
        <strain evidence="7">Okayama-7 / 130 / ATCC MYA-4618 / FGSC 9003</strain>
    </source>
</reference>
<protein>
    <recommendedName>
        <fullName evidence="5">BHLH domain-containing protein</fullName>
    </recommendedName>
</protein>
<dbReference type="EMBL" id="AACS02000005">
    <property type="protein sequence ID" value="EFI27703.1"/>
    <property type="molecule type" value="Genomic_DNA"/>
</dbReference>
<evidence type="ECO:0000256" key="2">
    <source>
        <dbReference type="ARBA" id="ARBA00023242"/>
    </source>
</evidence>
<evidence type="ECO:0000256" key="1">
    <source>
        <dbReference type="ARBA" id="ARBA00023125"/>
    </source>
</evidence>
<feature type="domain" description="BHLH" evidence="5">
    <location>
        <begin position="227"/>
        <end position="278"/>
    </location>
</feature>
<dbReference type="GO" id="GO:0003700">
    <property type="term" value="F:DNA-binding transcription factor activity"/>
    <property type="evidence" value="ECO:0007669"/>
    <property type="project" value="TreeGrafter"/>
</dbReference>
<feature type="region of interest" description="Disordered" evidence="4">
    <location>
        <begin position="1"/>
        <end position="47"/>
    </location>
</feature>
<gene>
    <name evidence="6" type="ORF">CC1G_14628</name>
</gene>
<dbReference type="GeneID" id="9380098"/>
<sequence>MKRKMSADRGIFAPVREDSMDHLVGPGVPNSMEVDGDAPASKRRGSALLPTHFNQMTLESRLDTRRNSVPSWVVNEGRRESAPSLFPPINHNPSLPPPISSNDPSSTHIPSFNHFSWANSSDRTSSRAPVNGNGTDHGTNRHVDTIGPLHPVPPFNFQPGRRMSVPDLAFGRSSRPISRPPSRQDTSSSSQSTSGAPTSNSQEGTPQPTTQPSKPKESTTPYSRSPELRISHKLAERKRRKEMKELFDDLRDHLPSDRGMKASKWEILTKAIEYVSQLKTSQQSLMTEVENLRRENESLRQGTMAGFGAPGGPPQVLVYGQGAPPFPSQFQPNSIQPSLPPPSGAPHHTHSTVNHVITQNGHRTDAGLPSS</sequence>
<dbReference type="Gene3D" id="4.10.280.10">
    <property type="entry name" value="Helix-loop-helix DNA-binding domain"/>
    <property type="match status" value="1"/>
</dbReference>
<dbReference type="InterPro" id="IPR040106">
    <property type="entry name" value="Esc1_bHLHzip"/>
</dbReference>
<dbReference type="SMART" id="SM00353">
    <property type="entry name" value="HLH"/>
    <property type="match status" value="1"/>
</dbReference>
<dbReference type="SUPFAM" id="SSF47459">
    <property type="entry name" value="HLH, helix-loop-helix DNA-binding domain"/>
    <property type="match status" value="1"/>
</dbReference>
<evidence type="ECO:0000256" key="3">
    <source>
        <dbReference type="SAM" id="Coils"/>
    </source>
</evidence>
<feature type="compositionally biased region" description="Polar residues" evidence="4">
    <location>
        <begin position="351"/>
        <end position="361"/>
    </location>
</feature>
<dbReference type="HOGENOM" id="CLU_034211_0_0_1"/>
<dbReference type="VEuPathDB" id="FungiDB:CC1G_14628"/>
<dbReference type="STRING" id="240176.D6RMV6"/>
<comment type="caution">
    <text evidence="6">The sequence shown here is derived from an EMBL/GenBank/DDBJ whole genome shotgun (WGS) entry which is preliminary data.</text>
</comment>
<feature type="compositionally biased region" description="Low complexity" evidence="4">
    <location>
        <begin position="172"/>
        <end position="212"/>
    </location>
</feature>
<keyword evidence="1" id="KW-0238">DNA-binding</keyword>
<dbReference type="GO" id="GO:0090575">
    <property type="term" value="C:RNA polymerase II transcription regulator complex"/>
    <property type="evidence" value="ECO:0007669"/>
    <property type="project" value="TreeGrafter"/>
</dbReference>
<dbReference type="OrthoDB" id="8964853at2759"/>
<feature type="region of interest" description="Disordered" evidence="4">
    <location>
        <begin position="324"/>
        <end position="371"/>
    </location>
</feature>
<dbReference type="GO" id="GO:0046983">
    <property type="term" value="F:protein dimerization activity"/>
    <property type="evidence" value="ECO:0007669"/>
    <property type="project" value="InterPro"/>
</dbReference>